<dbReference type="Proteomes" id="UP001066276">
    <property type="component" value="Chromosome 12"/>
</dbReference>
<evidence type="ECO:0000313" key="2">
    <source>
        <dbReference type="Proteomes" id="UP001066276"/>
    </source>
</evidence>
<sequence>MVGVREALKAVVRGQFIAIAAHANALRKEKCHQLEVRVKQLEKRHRGAGAGEAKHQLGVEHKELRALDMDVSEHAMLRTKQMYYVGETEAGQLLAHRLRDHAIQR</sequence>
<comment type="caution">
    <text evidence="1">The sequence shown here is derived from an EMBL/GenBank/DDBJ whole genome shotgun (WGS) entry which is preliminary data.</text>
</comment>
<proteinExistence type="predicted"/>
<evidence type="ECO:0000313" key="1">
    <source>
        <dbReference type="EMBL" id="KAJ1080891.1"/>
    </source>
</evidence>
<organism evidence="1 2">
    <name type="scientific">Pleurodeles waltl</name>
    <name type="common">Iberian ribbed newt</name>
    <dbReference type="NCBI Taxonomy" id="8319"/>
    <lineage>
        <taxon>Eukaryota</taxon>
        <taxon>Metazoa</taxon>
        <taxon>Chordata</taxon>
        <taxon>Craniata</taxon>
        <taxon>Vertebrata</taxon>
        <taxon>Euteleostomi</taxon>
        <taxon>Amphibia</taxon>
        <taxon>Batrachia</taxon>
        <taxon>Caudata</taxon>
        <taxon>Salamandroidea</taxon>
        <taxon>Salamandridae</taxon>
        <taxon>Pleurodelinae</taxon>
        <taxon>Pleurodeles</taxon>
    </lineage>
</organism>
<name>A0AAV7KNM3_PLEWA</name>
<dbReference type="EMBL" id="JANPWB010000016">
    <property type="protein sequence ID" value="KAJ1080891.1"/>
    <property type="molecule type" value="Genomic_DNA"/>
</dbReference>
<accession>A0AAV7KNM3</accession>
<gene>
    <name evidence="1" type="ORF">NDU88_001080</name>
</gene>
<reference evidence="1" key="1">
    <citation type="journal article" date="2022" name="bioRxiv">
        <title>Sequencing and chromosome-scale assembly of the giantPleurodeles waltlgenome.</title>
        <authorList>
            <person name="Brown T."/>
            <person name="Elewa A."/>
            <person name="Iarovenko S."/>
            <person name="Subramanian E."/>
            <person name="Araus A.J."/>
            <person name="Petzold A."/>
            <person name="Susuki M."/>
            <person name="Suzuki K.-i.T."/>
            <person name="Hayashi T."/>
            <person name="Toyoda A."/>
            <person name="Oliveira C."/>
            <person name="Osipova E."/>
            <person name="Leigh N.D."/>
            <person name="Simon A."/>
            <person name="Yun M.H."/>
        </authorList>
    </citation>
    <scope>NUCLEOTIDE SEQUENCE</scope>
    <source>
        <strain evidence="1">20211129_DDA</strain>
        <tissue evidence="1">Liver</tissue>
    </source>
</reference>
<keyword evidence="2" id="KW-1185">Reference proteome</keyword>
<dbReference type="AlphaFoldDB" id="A0AAV7KNM3"/>
<protein>
    <submittedName>
        <fullName evidence="1">Uncharacterized protein</fullName>
    </submittedName>
</protein>